<dbReference type="Proteomes" id="UP000243887">
    <property type="component" value="Unassembled WGS sequence"/>
</dbReference>
<proteinExistence type="predicted"/>
<dbReference type="STRING" id="1150112.SAMN04487893_10810"/>
<reference evidence="2" key="1">
    <citation type="submission" date="2016-10" db="EMBL/GenBank/DDBJ databases">
        <authorList>
            <person name="Varghese N."/>
            <person name="Submissions S."/>
        </authorList>
    </citation>
    <scope>NUCLEOTIDE SEQUENCE [LARGE SCALE GENOMIC DNA]</scope>
    <source>
        <strain evidence="2">DSM 26542</strain>
    </source>
</reference>
<dbReference type="RefSeq" id="WP_090679003.1">
    <property type="nucleotide sequence ID" value="NZ_FORU01000008.1"/>
</dbReference>
<name>A0A1I3RF53_9FLAO</name>
<protein>
    <recommendedName>
        <fullName evidence="3">Phenylalanyl-tRNA synthetase subunit alpha</fullName>
    </recommendedName>
</protein>
<dbReference type="EMBL" id="FORU01000008">
    <property type="protein sequence ID" value="SFJ45203.1"/>
    <property type="molecule type" value="Genomic_DNA"/>
</dbReference>
<organism evidence="1 2">
    <name type="scientific">Myroides guanonis</name>
    <dbReference type="NCBI Taxonomy" id="1150112"/>
    <lineage>
        <taxon>Bacteria</taxon>
        <taxon>Pseudomonadati</taxon>
        <taxon>Bacteroidota</taxon>
        <taxon>Flavobacteriia</taxon>
        <taxon>Flavobacteriales</taxon>
        <taxon>Flavobacteriaceae</taxon>
        <taxon>Myroides</taxon>
    </lineage>
</organism>
<evidence type="ECO:0008006" key="3">
    <source>
        <dbReference type="Google" id="ProtNLM"/>
    </source>
</evidence>
<sequence length="135" mass="15407">MRKDIEIPTVEGVDIAAVLEWNEEFMQNTWYAYLFNNTDKDMEAILIVSQASGIIDGEERATGSFRHAFPKLAPKESQKIELFDEAVFQLNNHFFLTFFTDAKLHDKAFTFPANSVSEDKLIELENSDKKGVLAL</sequence>
<dbReference type="AlphaFoldDB" id="A0A1I3RF53"/>
<evidence type="ECO:0000313" key="1">
    <source>
        <dbReference type="EMBL" id="SFJ45203.1"/>
    </source>
</evidence>
<dbReference type="OrthoDB" id="953239at2"/>
<evidence type="ECO:0000313" key="2">
    <source>
        <dbReference type="Proteomes" id="UP000243887"/>
    </source>
</evidence>
<gene>
    <name evidence="1" type="ORF">SAMN04487893_10810</name>
</gene>
<accession>A0A1I3RF53</accession>
<keyword evidence="2" id="KW-1185">Reference proteome</keyword>